<dbReference type="PROSITE" id="PS51932">
    <property type="entry name" value="BMV"/>
    <property type="match status" value="1"/>
</dbReference>
<comment type="subcellular location">
    <subcellularLocation>
        <location evidence="1">Bacterial microcompartment</location>
    </subcellularLocation>
</comment>
<gene>
    <name evidence="3" type="ORF">TTHT_0871</name>
</gene>
<evidence type="ECO:0000313" key="4">
    <source>
        <dbReference type="Proteomes" id="UP000595564"/>
    </source>
</evidence>
<proteinExistence type="predicted"/>
<evidence type="ECO:0000256" key="2">
    <source>
        <dbReference type="ARBA" id="ARBA00024446"/>
    </source>
</evidence>
<accession>A0A7R6PEW0</accession>
<dbReference type="Gene3D" id="2.40.50.220">
    <property type="entry name" value="EutN/Ccml"/>
    <property type="match status" value="1"/>
</dbReference>
<protein>
    <submittedName>
        <fullName evidence="3">Ethanolamine utilization protein EutN</fullName>
    </submittedName>
</protein>
<dbReference type="Proteomes" id="UP000595564">
    <property type="component" value="Chromosome"/>
</dbReference>
<dbReference type="KEGG" id="thyd:TTHT_0871"/>
<dbReference type="AlphaFoldDB" id="A0A7R6PEW0"/>
<reference evidence="3 4" key="1">
    <citation type="journal article" date="2012" name="Extremophiles">
        <title>Thermotomaculum hydrothermale gen. nov., sp. nov., a novel heterotrophic thermophile within the phylum Acidobacteria from a deep-sea hydrothermal vent chimney in the Southern Okinawa Trough.</title>
        <authorList>
            <person name="Izumi H."/>
            <person name="Nunoura T."/>
            <person name="Miyazaki M."/>
            <person name="Mino S."/>
            <person name="Toki T."/>
            <person name="Takai K."/>
            <person name="Sako Y."/>
            <person name="Sawabe T."/>
            <person name="Nakagawa S."/>
        </authorList>
    </citation>
    <scope>NUCLEOTIDE SEQUENCE [LARGE SCALE GENOMIC DNA]</scope>
    <source>
        <strain evidence="3 4">AC55</strain>
    </source>
</reference>
<dbReference type="Pfam" id="PF03319">
    <property type="entry name" value="EutN_CcmL"/>
    <property type="match status" value="1"/>
</dbReference>
<dbReference type="InterPro" id="IPR036677">
    <property type="entry name" value="EutN_CcmL_sf"/>
</dbReference>
<dbReference type="InterPro" id="IPR004992">
    <property type="entry name" value="EutN_CcmL"/>
</dbReference>
<dbReference type="RefSeq" id="WP_201328779.1">
    <property type="nucleotide sequence ID" value="NZ_AP017470.1"/>
</dbReference>
<dbReference type="PANTHER" id="PTHR36539">
    <property type="entry name" value="ETHANOLAMINE UTILIZATION PROTEIN EUTN"/>
    <property type="match status" value="1"/>
</dbReference>
<dbReference type="SUPFAM" id="SSF159133">
    <property type="entry name" value="EutN/CcmL-like"/>
    <property type="match status" value="1"/>
</dbReference>
<evidence type="ECO:0000313" key="3">
    <source>
        <dbReference type="EMBL" id="BBB32433.1"/>
    </source>
</evidence>
<sequence length="90" mass="9804">MKIGIVSRQIISTEKNKRLEGYPLYVLDIVDLNGEKTGEEVVAFDTVGVGIGEKVIVTIEGDAAVQLIKYHDAPVDAVIVAKIDHIDEID</sequence>
<evidence type="ECO:0000256" key="1">
    <source>
        <dbReference type="ARBA" id="ARBA00024322"/>
    </source>
</evidence>
<dbReference type="EMBL" id="AP017470">
    <property type="protein sequence ID" value="BBB32433.1"/>
    <property type="molecule type" value="Genomic_DNA"/>
</dbReference>
<organism evidence="3 4">
    <name type="scientific">Thermotomaculum hydrothermale</name>
    <dbReference type="NCBI Taxonomy" id="981385"/>
    <lineage>
        <taxon>Bacteria</taxon>
        <taxon>Pseudomonadati</taxon>
        <taxon>Acidobacteriota</taxon>
        <taxon>Holophagae</taxon>
        <taxon>Thermotomaculales</taxon>
        <taxon>Thermotomaculaceae</taxon>
        <taxon>Thermotomaculum</taxon>
    </lineage>
</organism>
<dbReference type="GO" id="GO:0031469">
    <property type="term" value="C:bacterial microcompartment"/>
    <property type="evidence" value="ECO:0007669"/>
    <property type="project" value="UniProtKB-SubCell"/>
</dbReference>
<name>A0A7R6PEW0_9BACT</name>
<keyword evidence="4" id="KW-1185">Reference proteome</keyword>
<keyword evidence="2" id="KW-1283">Bacterial microcompartment</keyword>